<gene>
    <name evidence="2" type="ORF">QS795_014885</name>
</gene>
<dbReference type="Pfam" id="PF19933">
    <property type="entry name" value="DUF6396"/>
    <property type="match status" value="1"/>
</dbReference>
<dbReference type="PROSITE" id="PS51257">
    <property type="entry name" value="PROKAR_LIPOPROTEIN"/>
    <property type="match status" value="1"/>
</dbReference>
<dbReference type="InterPro" id="IPR011990">
    <property type="entry name" value="TPR-like_helical_dom_sf"/>
</dbReference>
<evidence type="ECO:0000313" key="2">
    <source>
        <dbReference type="EMBL" id="WPA91743.1"/>
    </source>
</evidence>
<proteinExistence type="predicted"/>
<dbReference type="Proteomes" id="UP001302443">
    <property type="component" value="Chromosome"/>
</dbReference>
<evidence type="ECO:0000259" key="1">
    <source>
        <dbReference type="Pfam" id="PF19933"/>
    </source>
</evidence>
<organism evidence="2 3">
    <name type="scientific">Providencia zhijiangensis</name>
    <dbReference type="NCBI Taxonomy" id="3053982"/>
    <lineage>
        <taxon>Bacteria</taxon>
        <taxon>Pseudomonadati</taxon>
        <taxon>Pseudomonadota</taxon>
        <taxon>Gammaproteobacteria</taxon>
        <taxon>Enterobacterales</taxon>
        <taxon>Morganellaceae</taxon>
        <taxon>Providencia</taxon>
    </lineage>
</organism>
<dbReference type="InterPro" id="IPR045653">
    <property type="entry name" value="DUF6396"/>
</dbReference>
<accession>A0ABZ0N0B8</accession>
<dbReference type="InterPro" id="IPR006597">
    <property type="entry name" value="Sel1-like"/>
</dbReference>
<sequence length="335" mass="38005">MNRSFLFHHQSVVRRIFKCGALICSMLVLSACNPMDKKEAPPIQKNEPDLTFTCVYEKDTLPPVDPEADIWFKQARELEKVNKSQRDYAQIGALYRKAAERNHPKAMLNLSNLISYGKIPPIAGKGSAQEVWDIIQKMAKLNISYGYYQMGHYLDTGYGVVADRTKALAYFRQAADLGSPEAQFVIGDIFLSKRLDNMQDNPAFFPEIGKKMLDCAVQQQHGKAAYYLATYYLDVDKELDNGMKYHQLAVKNGYRASASALAEGFKPNVKENSMYYIPIKPDPERSARYAAIVKEMDASDETAKFPDIDKIVPLPPAELPEWDGTFEYKKQQDNQ</sequence>
<dbReference type="PANTHER" id="PTHR11102">
    <property type="entry name" value="SEL-1-LIKE PROTEIN"/>
    <property type="match status" value="1"/>
</dbReference>
<protein>
    <submittedName>
        <fullName evidence="2">DUF6396 domain-containing protein</fullName>
    </submittedName>
</protein>
<keyword evidence="3" id="KW-1185">Reference proteome</keyword>
<name>A0ABZ0N0B8_9GAMM</name>
<feature type="domain" description="DUF6396" evidence="1">
    <location>
        <begin position="257"/>
        <end position="333"/>
    </location>
</feature>
<dbReference type="InterPro" id="IPR050767">
    <property type="entry name" value="Sel1_AlgK"/>
</dbReference>
<dbReference type="SMART" id="SM00671">
    <property type="entry name" value="SEL1"/>
    <property type="match status" value="2"/>
</dbReference>
<dbReference type="EMBL" id="CP135990">
    <property type="protein sequence ID" value="WPA91743.1"/>
    <property type="molecule type" value="Genomic_DNA"/>
</dbReference>
<dbReference type="PANTHER" id="PTHR11102:SF147">
    <property type="entry name" value="SEL1L ADAPTOR SUBUNIT OF ERAD E3 UBIQUITIN LIGASE"/>
    <property type="match status" value="1"/>
</dbReference>
<reference evidence="2 3" key="1">
    <citation type="submission" date="2023-09" db="EMBL/GenBank/DDBJ databases">
        <title>Genomic Revisitation and Reclassification of the Genus Providencia.</title>
        <authorList>
            <person name="Dong X."/>
        </authorList>
    </citation>
    <scope>NUCLEOTIDE SEQUENCE [LARGE SCALE GENOMIC DNA]</scope>
    <source>
        <strain evidence="2 3">D4759</strain>
    </source>
</reference>
<evidence type="ECO:0000313" key="3">
    <source>
        <dbReference type="Proteomes" id="UP001302443"/>
    </source>
</evidence>
<dbReference type="SUPFAM" id="SSF81901">
    <property type="entry name" value="HCP-like"/>
    <property type="match status" value="1"/>
</dbReference>
<dbReference type="Gene3D" id="1.25.40.10">
    <property type="entry name" value="Tetratricopeptide repeat domain"/>
    <property type="match status" value="1"/>
</dbReference>